<dbReference type="InterPro" id="IPR003439">
    <property type="entry name" value="ABC_transporter-like_ATP-bd"/>
</dbReference>
<evidence type="ECO:0000256" key="2">
    <source>
        <dbReference type="ARBA" id="ARBA00022448"/>
    </source>
</evidence>
<dbReference type="PANTHER" id="PTHR43335:SF4">
    <property type="entry name" value="ABC TRANSPORTER, ATP-BINDING PROTEIN"/>
    <property type="match status" value="1"/>
</dbReference>
<dbReference type="CDD" id="cd03268">
    <property type="entry name" value="ABC_BcrA_bacitracin_resist"/>
    <property type="match status" value="1"/>
</dbReference>
<gene>
    <name evidence="7" type="ORF">E4M00_08980</name>
</gene>
<organism evidence="7 8">
    <name type="scientific">Orlajensenia leifsoniae</name>
    <dbReference type="NCBI Taxonomy" id="2561933"/>
    <lineage>
        <taxon>Bacteria</taxon>
        <taxon>Bacillati</taxon>
        <taxon>Actinomycetota</taxon>
        <taxon>Actinomycetes</taxon>
        <taxon>Micrococcales</taxon>
        <taxon>Microbacteriaceae</taxon>
        <taxon>Orlajensenia</taxon>
    </lineage>
</organism>
<comment type="caution">
    <text evidence="7">The sequence shown here is derived from an EMBL/GenBank/DDBJ whole genome shotgun (WGS) entry which is preliminary data.</text>
</comment>
<evidence type="ECO:0000256" key="4">
    <source>
        <dbReference type="ARBA" id="ARBA00022840"/>
    </source>
</evidence>
<keyword evidence="3" id="KW-0547">Nucleotide-binding</keyword>
<dbReference type="GO" id="GO:0016887">
    <property type="term" value="F:ATP hydrolysis activity"/>
    <property type="evidence" value="ECO:0007669"/>
    <property type="project" value="InterPro"/>
</dbReference>
<feature type="compositionally biased region" description="Basic and acidic residues" evidence="5">
    <location>
        <begin position="343"/>
        <end position="355"/>
    </location>
</feature>
<dbReference type="SUPFAM" id="SSF52540">
    <property type="entry name" value="P-loop containing nucleoside triphosphate hydrolases"/>
    <property type="match status" value="1"/>
</dbReference>
<proteinExistence type="inferred from homology"/>
<dbReference type="Proteomes" id="UP000298127">
    <property type="component" value="Unassembled WGS sequence"/>
</dbReference>
<dbReference type="GO" id="GO:0005524">
    <property type="term" value="F:ATP binding"/>
    <property type="evidence" value="ECO:0007669"/>
    <property type="project" value="UniProtKB-KW"/>
</dbReference>
<dbReference type="EMBL" id="SPQZ01000003">
    <property type="protein sequence ID" value="TFV98151.1"/>
    <property type="molecule type" value="Genomic_DNA"/>
</dbReference>
<reference evidence="7 8" key="1">
    <citation type="journal article" date="2018" name="J. Microbiol.">
        <title>Leifsonia flava sp. nov., a novel actinobacterium isolated from the rhizosphere of Aquilegia viridiflora.</title>
        <authorList>
            <person name="Cai Y."/>
            <person name="Tao W.Z."/>
            <person name="Ma Y.J."/>
            <person name="Cheng J."/>
            <person name="Zhang M.Y."/>
            <person name="Zhang Y.X."/>
        </authorList>
    </citation>
    <scope>NUCLEOTIDE SEQUENCE [LARGE SCALE GENOMIC DNA]</scope>
    <source>
        <strain evidence="7 8">SYP-B2174</strain>
    </source>
</reference>
<keyword evidence="8" id="KW-1185">Reference proteome</keyword>
<dbReference type="AlphaFoldDB" id="A0A4Y9R035"/>
<evidence type="ECO:0000313" key="7">
    <source>
        <dbReference type="EMBL" id="TFV98151.1"/>
    </source>
</evidence>
<protein>
    <submittedName>
        <fullName evidence="7">ABC transporter ATP-binding protein</fullName>
    </submittedName>
</protein>
<feature type="region of interest" description="Disordered" evidence="5">
    <location>
        <begin position="307"/>
        <end position="355"/>
    </location>
</feature>
<evidence type="ECO:0000256" key="1">
    <source>
        <dbReference type="ARBA" id="ARBA00005417"/>
    </source>
</evidence>
<sequence>MPTGVPIEFSGVTKRFGAVTAVADLSFTVEPGRVTGFLGPNGAGKTTSLRMLLGLVRPTSGTATFGGTAYRDLANPLTTVGAALEAASFHPGRTAHNHLRVYAAAAGLPTSRVDEVLRRVGLGEYAKRRVGGYSLGMRQRLGLAYTLLGDPGVLVLDEPINGLDPEGIKWIRLFLRELAAEGRTVLVSSHLLSEVQQSVDEVVIIAKGRLVHRGTLATLDTEVAPHVVVDSPDRTRLGEVLTAEGFEFSTGRTGLLVAEGDPGRIGHLAFVNGVEISMLQRQKAGLEESFLTLVDGGEVVGGSTETTRVTDAAADATAEPAASVDAAVSTEPPAPEAPAGESPGRHADHDGEDQR</sequence>
<comment type="similarity">
    <text evidence="1">Belongs to the ABC transporter superfamily.</text>
</comment>
<dbReference type="Gene3D" id="3.40.50.300">
    <property type="entry name" value="P-loop containing nucleotide triphosphate hydrolases"/>
    <property type="match status" value="1"/>
</dbReference>
<dbReference type="Pfam" id="PF00005">
    <property type="entry name" value="ABC_tran"/>
    <property type="match status" value="1"/>
</dbReference>
<evidence type="ECO:0000313" key="8">
    <source>
        <dbReference type="Proteomes" id="UP000298127"/>
    </source>
</evidence>
<feature type="domain" description="ABC transporter" evidence="6">
    <location>
        <begin position="7"/>
        <end position="232"/>
    </location>
</feature>
<evidence type="ECO:0000259" key="6">
    <source>
        <dbReference type="PROSITE" id="PS50893"/>
    </source>
</evidence>
<keyword evidence="4 7" id="KW-0067">ATP-binding</keyword>
<accession>A0A4Y9R035</accession>
<dbReference type="PANTHER" id="PTHR43335">
    <property type="entry name" value="ABC TRANSPORTER, ATP-BINDING PROTEIN"/>
    <property type="match status" value="1"/>
</dbReference>
<name>A0A4Y9R035_9MICO</name>
<dbReference type="SMART" id="SM00382">
    <property type="entry name" value="AAA"/>
    <property type="match status" value="1"/>
</dbReference>
<keyword evidence="2" id="KW-0813">Transport</keyword>
<evidence type="ECO:0000256" key="3">
    <source>
        <dbReference type="ARBA" id="ARBA00022741"/>
    </source>
</evidence>
<evidence type="ECO:0000256" key="5">
    <source>
        <dbReference type="SAM" id="MobiDB-lite"/>
    </source>
</evidence>
<feature type="compositionally biased region" description="Low complexity" evidence="5">
    <location>
        <begin position="307"/>
        <end position="342"/>
    </location>
</feature>
<dbReference type="PROSITE" id="PS50893">
    <property type="entry name" value="ABC_TRANSPORTER_2"/>
    <property type="match status" value="1"/>
</dbReference>
<dbReference type="InterPro" id="IPR027417">
    <property type="entry name" value="P-loop_NTPase"/>
</dbReference>
<dbReference type="InterPro" id="IPR003593">
    <property type="entry name" value="AAA+_ATPase"/>
</dbReference>